<dbReference type="OrthoDB" id="8478823at2"/>
<keyword evidence="2" id="KW-1185">Reference proteome</keyword>
<dbReference type="Proteomes" id="UP000033774">
    <property type="component" value="Unassembled WGS sequence"/>
</dbReference>
<protein>
    <submittedName>
        <fullName evidence="1">Uncharacterized protein</fullName>
    </submittedName>
</protein>
<proteinExistence type="predicted"/>
<feature type="non-terminal residue" evidence="1">
    <location>
        <position position="1"/>
    </location>
</feature>
<dbReference type="SUPFAM" id="SSF111384">
    <property type="entry name" value="OmpH-like"/>
    <property type="match status" value="1"/>
</dbReference>
<dbReference type="RefSeq" id="WP_045777007.1">
    <property type="nucleotide sequence ID" value="NZ_LAJY01000568.1"/>
</dbReference>
<dbReference type="Gene3D" id="3.30.910.20">
    <property type="entry name" value="Skp domain"/>
    <property type="match status" value="1"/>
</dbReference>
<dbReference type="InterPro" id="IPR024930">
    <property type="entry name" value="Skp_dom_sf"/>
</dbReference>
<dbReference type="EMBL" id="LAJY01000568">
    <property type="protein sequence ID" value="KJV08477.1"/>
    <property type="molecule type" value="Genomic_DNA"/>
</dbReference>
<name>A0A0F3IPB7_9PROT</name>
<gene>
    <name evidence="1" type="ORF">VZ95_17515</name>
</gene>
<dbReference type="SMART" id="SM00935">
    <property type="entry name" value="OmpH"/>
    <property type="match status" value="1"/>
</dbReference>
<reference evidence="1 2" key="1">
    <citation type="submission" date="2015-03" db="EMBL/GenBank/DDBJ databases">
        <title>Draft genome sequence of Elstera litoralis.</title>
        <authorList>
            <person name="Rahalkar M.C."/>
            <person name="Dhakephalkar P.K."/>
            <person name="Pore S.D."/>
            <person name="Arora P."/>
            <person name="Kapse N.G."/>
            <person name="Pandit P.S."/>
        </authorList>
    </citation>
    <scope>NUCLEOTIDE SEQUENCE [LARGE SCALE GENOMIC DNA]</scope>
    <source>
        <strain evidence="1 2">Dia-1</strain>
    </source>
</reference>
<dbReference type="AlphaFoldDB" id="A0A0F3IPB7"/>
<comment type="caution">
    <text evidence="1">The sequence shown here is derived from an EMBL/GenBank/DDBJ whole genome shotgun (WGS) entry which is preliminary data.</text>
</comment>
<evidence type="ECO:0000313" key="2">
    <source>
        <dbReference type="Proteomes" id="UP000033774"/>
    </source>
</evidence>
<organism evidence="1 2">
    <name type="scientific">Elstera litoralis</name>
    <dbReference type="NCBI Taxonomy" id="552518"/>
    <lineage>
        <taxon>Bacteria</taxon>
        <taxon>Pseudomonadati</taxon>
        <taxon>Pseudomonadota</taxon>
        <taxon>Alphaproteobacteria</taxon>
        <taxon>Rhodospirillales</taxon>
        <taxon>Rhodospirillaceae</taxon>
        <taxon>Elstera</taxon>
    </lineage>
</organism>
<dbReference type="Pfam" id="PF03938">
    <property type="entry name" value="OmpH"/>
    <property type="match status" value="1"/>
</dbReference>
<evidence type="ECO:0000313" key="1">
    <source>
        <dbReference type="EMBL" id="KJV08477.1"/>
    </source>
</evidence>
<accession>A0A0F3IPB7</accession>
<dbReference type="InterPro" id="IPR005632">
    <property type="entry name" value="Chaperone_Skp"/>
</dbReference>
<dbReference type="GO" id="GO:0051082">
    <property type="term" value="F:unfolded protein binding"/>
    <property type="evidence" value="ECO:0007669"/>
    <property type="project" value="InterPro"/>
</dbReference>
<sequence length="159" mass="17872">PSAAPATPRAAAAGAKLPAAVAGVIDMGIISRDGAAYKSLRAQIESQSKAWDADLKKKNDDLRKLEEDFRKQGPSLTPEQVTEKRKQFDTQLGEFQRQINVRRRQLADGEARVLSRLKPPWRKFFSRLRLSAASMLFCTAMLRFYLQPSLILRRMPSSV</sequence>